<sequence length="66" mass="8489">MNWSVFWLEYIKMWENWYDHIPIREPIIVLKLVCAPNYMPWFRIHDKPYLLSEEHRHRQIHVKRER</sequence>
<evidence type="ECO:0000313" key="1">
    <source>
        <dbReference type="EMBL" id="MBA0788932.1"/>
    </source>
</evidence>
<organism evidence="1 2">
    <name type="scientific">Gossypium trilobum</name>
    <dbReference type="NCBI Taxonomy" id="34281"/>
    <lineage>
        <taxon>Eukaryota</taxon>
        <taxon>Viridiplantae</taxon>
        <taxon>Streptophyta</taxon>
        <taxon>Embryophyta</taxon>
        <taxon>Tracheophyta</taxon>
        <taxon>Spermatophyta</taxon>
        <taxon>Magnoliopsida</taxon>
        <taxon>eudicotyledons</taxon>
        <taxon>Gunneridae</taxon>
        <taxon>Pentapetalae</taxon>
        <taxon>rosids</taxon>
        <taxon>malvids</taxon>
        <taxon>Malvales</taxon>
        <taxon>Malvaceae</taxon>
        <taxon>Malvoideae</taxon>
        <taxon>Gossypium</taxon>
    </lineage>
</organism>
<evidence type="ECO:0000313" key="2">
    <source>
        <dbReference type="Proteomes" id="UP000593568"/>
    </source>
</evidence>
<protein>
    <submittedName>
        <fullName evidence="1">Uncharacterized protein</fullName>
    </submittedName>
</protein>
<reference evidence="1 2" key="1">
    <citation type="journal article" date="2019" name="Genome Biol. Evol.">
        <title>Insights into the evolution of the New World diploid cottons (Gossypium, subgenus Houzingenia) based on genome sequencing.</title>
        <authorList>
            <person name="Grover C.E."/>
            <person name="Arick M.A. 2nd"/>
            <person name="Thrash A."/>
            <person name="Conover J.L."/>
            <person name="Sanders W.S."/>
            <person name="Peterson D.G."/>
            <person name="Frelichowski J.E."/>
            <person name="Scheffler J.A."/>
            <person name="Scheffler B.E."/>
            <person name="Wendel J.F."/>
        </authorList>
    </citation>
    <scope>NUCLEOTIDE SEQUENCE [LARGE SCALE GENOMIC DNA]</scope>
    <source>
        <strain evidence="1">8</strain>
        <tissue evidence="1">Leaf</tissue>
    </source>
</reference>
<keyword evidence="2" id="KW-1185">Reference proteome</keyword>
<name>A0A7J9FUC8_9ROSI</name>
<gene>
    <name evidence="1" type="ORF">Gotri_025908</name>
</gene>
<accession>A0A7J9FUC8</accession>
<dbReference type="EMBL" id="JABEZW010228714">
    <property type="protein sequence ID" value="MBA0788932.1"/>
    <property type="molecule type" value="Genomic_DNA"/>
</dbReference>
<dbReference type="AlphaFoldDB" id="A0A7J9FUC8"/>
<comment type="caution">
    <text evidence="1">The sequence shown here is derived from an EMBL/GenBank/DDBJ whole genome shotgun (WGS) entry which is preliminary data.</text>
</comment>
<proteinExistence type="predicted"/>
<dbReference type="Proteomes" id="UP000593568">
    <property type="component" value="Unassembled WGS sequence"/>
</dbReference>